<organism evidence="1 2">
    <name type="scientific">Conyzicola lurida</name>
    <dbReference type="NCBI Taxonomy" id="1172621"/>
    <lineage>
        <taxon>Bacteria</taxon>
        <taxon>Bacillati</taxon>
        <taxon>Actinomycetota</taxon>
        <taxon>Actinomycetes</taxon>
        <taxon>Micrococcales</taxon>
        <taxon>Microbacteriaceae</taxon>
        <taxon>Conyzicola</taxon>
    </lineage>
</organism>
<evidence type="ECO:0000313" key="2">
    <source>
        <dbReference type="Proteomes" id="UP000536685"/>
    </source>
</evidence>
<name>A0A841AT00_9MICO</name>
<dbReference type="AlphaFoldDB" id="A0A841AT00"/>
<protein>
    <submittedName>
        <fullName evidence="1">Uncharacterized protein</fullName>
    </submittedName>
</protein>
<comment type="caution">
    <text evidence="1">The sequence shown here is derived from an EMBL/GenBank/DDBJ whole genome shotgun (WGS) entry which is preliminary data.</text>
</comment>
<proteinExistence type="predicted"/>
<accession>A0A841AT00</accession>
<gene>
    <name evidence="1" type="ORF">HD599_003086</name>
</gene>
<keyword evidence="2" id="KW-1185">Reference proteome</keyword>
<dbReference type="RefSeq" id="WP_184239237.1">
    <property type="nucleotide sequence ID" value="NZ_JACHMJ010000001.1"/>
</dbReference>
<sequence length="194" mass="21245">MTGYTFAYDPELWIAVPLDFAPTEWADADAWADDVSRQISAGAPDPESVRPAFYETALEVAALDTPGAADRFWYFPVDARFVSVVNGYAVPRDVIEGEATLEQFAGSDDESITVPSIESFDSAVFGRLVLGLTTTAFQDDDDQRVVVGQARLVGETAGHIFLFEVLDRELGRIALMLEDMTTLMESVRFSADEG</sequence>
<evidence type="ECO:0000313" key="1">
    <source>
        <dbReference type="EMBL" id="MBB5844763.1"/>
    </source>
</evidence>
<dbReference type="Proteomes" id="UP000536685">
    <property type="component" value="Unassembled WGS sequence"/>
</dbReference>
<dbReference type="EMBL" id="JACHMJ010000001">
    <property type="protein sequence ID" value="MBB5844763.1"/>
    <property type="molecule type" value="Genomic_DNA"/>
</dbReference>
<reference evidence="1 2" key="1">
    <citation type="submission" date="2020-08" db="EMBL/GenBank/DDBJ databases">
        <title>Sequencing the genomes of 1000 actinobacteria strains.</title>
        <authorList>
            <person name="Klenk H.-P."/>
        </authorList>
    </citation>
    <scope>NUCLEOTIDE SEQUENCE [LARGE SCALE GENOMIC DNA]</scope>
    <source>
        <strain evidence="1 2">DSM 105784</strain>
    </source>
</reference>